<organism evidence="3">
    <name type="scientific">Fonticula alba</name>
    <name type="common">Slime mold</name>
    <dbReference type="NCBI Taxonomy" id="691883"/>
    <lineage>
        <taxon>Eukaryota</taxon>
        <taxon>Rotosphaerida</taxon>
        <taxon>Fonticulaceae</taxon>
        <taxon>Fonticula</taxon>
    </lineage>
</organism>
<keyword evidence="4" id="KW-1185">Reference proteome</keyword>
<feature type="signal peptide" evidence="2">
    <location>
        <begin position="1"/>
        <end position="38"/>
    </location>
</feature>
<sequence length="1160" mass="120656">MIGPPEAARQRPPRPPGRPALAWLLLLALAGLLTQTQAQTIPDVYLYSGLQKVQTNGGPVEFSTRGSGASLMGAWNAPDFFAFYEQRLPLSPVADLRLGSHFHNVPLTGVPIMRPRLAPDSKVVMAPAFHAADMAEVLEYTPTAISFLLSSVFVGFFCSTGVEVLDSRSILKGLVQVIYLCGPAGQTRTLNLLNVDRLGDGTRHAELATIPASYKGFLYAFGPGGRIITPGALNTSTPYIFHHHFPTASSHEISIISSLAGARQVATARLFDFPGVPCPYGDLVALLSTGMLYVAGCFEANGNFVVGHIAPVPAAVPQTGRFINLPLHAEQQIHPVMYYLAPGATPQAASTLWQVHVDKVTGIQWKRMVLPSGVNPAGARLLRLRAHPAAALRTAVVIDGVAFFEAADFGCATDPTITCANSPATVLPSRNWQCKPTRAESPFIVPGQLCAACAHGHYRDWNDATTPCKPCPNGCTTCDANGCILCPLNNPVATPGPSYGKNLCVSSCPANHTKRAGVCYPTGLALPAVRVAQVLQSGYPFPDVASYLGPTHLVASVPTVTSLSPEVLANGDAPRVGLLGFTFDGRKFLMRGTDAALPGGPNPLYISLFGQSDMSGVRGFVEIGPFLEGTQLVLGLGFCQGALPWVVWVSCPASTGSPCVAAAKEYIPGFGHGCLGVHRLGPREFLYRNGQDATPRVMLATYKSPKSLDVRTMHGSHGVLLPESPASGPGPSSPALSKWLLTQHPGGTGMTQPLALAPGDPRLDFFHGWGLMRAGPAGGLVQVSAPWTGGPAANRDVVLTGILPDGQWAVEVLPRGGGGMLTEARSILLNPVEHRLGAPAGRTLAPGRTFFVAVDLPTGPEYPAALVLLSEDIVGLSLLRCLPAPNSLCAFLPATFTTITQPLVGDIFTGTMVWTGQPHAHTDFISMVVINASGRVQRLVFRPDCPASTHGLLCQPCHAACLGACTGPGDHQCTACKFHLPNSPAACLAACPAGTFAGGASGPRAPPHHRPKEAALLDAAVAIRPRGMAAGRGMTARRADGGCRPAARPATLWPWLGTDGTPAPPGRRAFPRARPGPGMPVAGPGAPCHAACLECAGPGDHQCTACPAGDLLGPDGTCGPACPVGYFADAPASGPAACQPCDASCAGACDGPGPSHCLAP</sequence>
<feature type="chain" id="PRO_5001570561" evidence="2">
    <location>
        <begin position="39"/>
        <end position="1160"/>
    </location>
</feature>
<dbReference type="RefSeq" id="XP_009498216.1">
    <property type="nucleotide sequence ID" value="XM_009499941.1"/>
</dbReference>
<dbReference type="eggNOG" id="ENOG502SYIB">
    <property type="taxonomic scope" value="Eukaryota"/>
</dbReference>
<name>A0A058YZH8_FONAL</name>
<dbReference type="SMART" id="SM00261">
    <property type="entry name" value="FU"/>
    <property type="match status" value="3"/>
</dbReference>
<dbReference type="OrthoDB" id="19903at2759"/>
<reference evidence="3" key="1">
    <citation type="submission" date="2013-04" db="EMBL/GenBank/DDBJ databases">
        <title>The Genome Sequence of Fonticula alba ATCC 38817.</title>
        <authorList>
            <consortium name="The Broad Institute Genomics Platform"/>
            <person name="Russ C."/>
            <person name="Cuomo C."/>
            <person name="Burger G."/>
            <person name="Gray M.W."/>
            <person name="Holland P.W.H."/>
            <person name="King N."/>
            <person name="Lang F.B.F."/>
            <person name="Roger A.J."/>
            <person name="Ruiz-Trillo I."/>
            <person name="Brown M."/>
            <person name="Walker B."/>
            <person name="Young S."/>
            <person name="Zeng Q."/>
            <person name="Gargeya S."/>
            <person name="Fitzgerald M."/>
            <person name="Haas B."/>
            <person name="Abouelleil A."/>
            <person name="Allen A.W."/>
            <person name="Alvarado L."/>
            <person name="Arachchi H.M."/>
            <person name="Berlin A.M."/>
            <person name="Chapman S.B."/>
            <person name="Gainer-Dewar J."/>
            <person name="Goldberg J."/>
            <person name="Griggs A."/>
            <person name="Gujja S."/>
            <person name="Hansen M."/>
            <person name="Howarth C."/>
            <person name="Imamovic A."/>
            <person name="Ireland A."/>
            <person name="Larimer J."/>
            <person name="McCowan C."/>
            <person name="Murphy C."/>
            <person name="Pearson M."/>
            <person name="Poon T.W."/>
            <person name="Priest M."/>
            <person name="Roberts A."/>
            <person name="Saif S."/>
            <person name="Shea T."/>
            <person name="Sisk P."/>
            <person name="Sykes S."/>
            <person name="Wortman J."/>
            <person name="Nusbaum C."/>
            <person name="Birren B."/>
        </authorList>
    </citation>
    <scope>NUCLEOTIDE SEQUENCE [LARGE SCALE GENOMIC DNA]</scope>
    <source>
        <strain evidence="3">ATCC 38817</strain>
    </source>
</reference>
<dbReference type="Gene3D" id="2.10.220.10">
    <property type="entry name" value="Hormone Receptor, Insulin-like Growth Factor Receptor 1, Chain A, domain 2"/>
    <property type="match status" value="2"/>
</dbReference>
<dbReference type="SUPFAM" id="SSF57184">
    <property type="entry name" value="Growth factor receptor domain"/>
    <property type="match status" value="3"/>
</dbReference>
<evidence type="ECO:0000313" key="3">
    <source>
        <dbReference type="EMBL" id="KCV67384.1"/>
    </source>
</evidence>
<evidence type="ECO:0000256" key="1">
    <source>
        <dbReference type="SAM" id="MobiDB-lite"/>
    </source>
</evidence>
<evidence type="ECO:0000313" key="4">
    <source>
        <dbReference type="Proteomes" id="UP000030693"/>
    </source>
</evidence>
<accession>A0A058YZH8</accession>
<gene>
    <name evidence="3" type="ORF">H696_06197</name>
</gene>
<dbReference type="EMBL" id="KB932227">
    <property type="protein sequence ID" value="KCV67384.1"/>
    <property type="molecule type" value="Genomic_DNA"/>
</dbReference>
<dbReference type="CDD" id="cd00064">
    <property type="entry name" value="FU"/>
    <property type="match status" value="2"/>
</dbReference>
<dbReference type="Proteomes" id="UP000030693">
    <property type="component" value="Unassembled WGS sequence"/>
</dbReference>
<keyword evidence="2" id="KW-0732">Signal</keyword>
<feature type="compositionally biased region" description="Low complexity" evidence="1">
    <location>
        <begin position="720"/>
        <end position="737"/>
    </location>
</feature>
<protein>
    <submittedName>
        <fullName evidence="3">Uncharacterized protein</fullName>
    </submittedName>
</protein>
<dbReference type="STRING" id="691883.A0A058YZH8"/>
<evidence type="ECO:0000256" key="2">
    <source>
        <dbReference type="SAM" id="SignalP"/>
    </source>
</evidence>
<dbReference type="GeneID" id="20530922"/>
<dbReference type="InterPro" id="IPR006212">
    <property type="entry name" value="Furin_repeat"/>
</dbReference>
<dbReference type="AlphaFoldDB" id="A0A058YZH8"/>
<dbReference type="InterPro" id="IPR009030">
    <property type="entry name" value="Growth_fac_rcpt_cys_sf"/>
</dbReference>
<feature type="region of interest" description="Disordered" evidence="1">
    <location>
        <begin position="718"/>
        <end position="737"/>
    </location>
</feature>
<proteinExistence type="predicted"/>